<keyword evidence="4" id="KW-0689">Ribosomal protein</keyword>
<dbReference type="Ensembl" id="ENSFTIT00000020563.1">
    <property type="protein sequence ID" value="ENSFTIP00000019742.1"/>
    <property type="gene ID" value="ENSFTIG00000012916.1"/>
</dbReference>
<dbReference type="OrthoDB" id="1107506at2759"/>
<sequence>MAGWSGRRPPAPPGPARPTAIRARPGPARRGRPHQPRSVSLAAAAAFRSASGFVAGVRTALGGEGGGEGGDDRAHAPPEEARTACPGVPRGQPPPEPERNRKGTRCRFRHCGRRWAAVRGRGGVRTGLISSAVSMAMSVRAVWSSLFWMRSVATCKQTPLQNGAMHRACHKSTYSVLPEDYNCQVELAVTSDLKTIVCYHPSLEIPYEHTKPVPRPDPVNNKEETLDQVLKSRLNEKDLKNNSGPTIEELSKMFYTTKHRWYPVGQYHRRRKNPNPPKDR</sequence>
<feature type="region of interest" description="Disordered" evidence="8">
    <location>
        <begin position="58"/>
        <end position="104"/>
    </location>
</feature>
<dbReference type="PANTHER" id="PTHR13450">
    <property type="entry name" value="MITOCHONDRIAL 39S RIBOSOMAL PROTEIN L42"/>
    <property type="match status" value="1"/>
</dbReference>
<reference evidence="9" key="2">
    <citation type="submission" date="2025-09" db="UniProtKB">
        <authorList>
            <consortium name="Ensembl"/>
        </authorList>
    </citation>
    <scope>IDENTIFICATION</scope>
</reference>
<dbReference type="GO" id="GO:0005762">
    <property type="term" value="C:mitochondrial large ribosomal subunit"/>
    <property type="evidence" value="ECO:0007669"/>
    <property type="project" value="TreeGrafter"/>
</dbReference>
<evidence type="ECO:0000256" key="8">
    <source>
        <dbReference type="SAM" id="MobiDB-lite"/>
    </source>
</evidence>
<evidence type="ECO:0000256" key="5">
    <source>
        <dbReference type="ARBA" id="ARBA00023128"/>
    </source>
</evidence>
<dbReference type="Proteomes" id="UP000694562">
    <property type="component" value="Unplaced"/>
</dbReference>
<evidence type="ECO:0000313" key="9">
    <source>
        <dbReference type="Ensembl" id="ENSFTIP00000019742.1"/>
    </source>
</evidence>
<evidence type="ECO:0000256" key="6">
    <source>
        <dbReference type="ARBA" id="ARBA00023274"/>
    </source>
</evidence>
<comment type="subcellular location">
    <subcellularLocation>
        <location evidence="1">Mitochondrion</location>
    </subcellularLocation>
</comment>
<proteinExistence type="inferred from homology"/>
<evidence type="ECO:0000256" key="4">
    <source>
        <dbReference type="ARBA" id="ARBA00022980"/>
    </source>
</evidence>
<name>A0A8C4V1S6_FALTI</name>
<keyword evidence="3" id="KW-0809">Transit peptide</keyword>
<feature type="region of interest" description="Disordered" evidence="8">
    <location>
        <begin position="1"/>
        <end position="42"/>
    </location>
</feature>
<organism evidence="9 10">
    <name type="scientific">Falco tinnunculus</name>
    <name type="common">Common kestrel</name>
    <dbReference type="NCBI Taxonomy" id="100819"/>
    <lineage>
        <taxon>Eukaryota</taxon>
        <taxon>Metazoa</taxon>
        <taxon>Chordata</taxon>
        <taxon>Craniata</taxon>
        <taxon>Vertebrata</taxon>
        <taxon>Euteleostomi</taxon>
        <taxon>Archelosauria</taxon>
        <taxon>Archosauria</taxon>
        <taxon>Dinosauria</taxon>
        <taxon>Saurischia</taxon>
        <taxon>Theropoda</taxon>
        <taxon>Coelurosauria</taxon>
        <taxon>Aves</taxon>
        <taxon>Neognathae</taxon>
        <taxon>Neoaves</taxon>
        <taxon>Telluraves</taxon>
        <taxon>Australaves</taxon>
        <taxon>Falconiformes</taxon>
        <taxon>Falconidae</taxon>
        <taxon>Falco</taxon>
    </lineage>
</organism>
<keyword evidence="5" id="KW-0496">Mitochondrion</keyword>
<comment type="similarity">
    <text evidence="2">Belongs to the mitochondrion-specific ribosomal protein mL42 family.</text>
</comment>
<evidence type="ECO:0000313" key="10">
    <source>
        <dbReference type="Proteomes" id="UP000694562"/>
    </source>
</evidence>
<dbReference type="InterPro" id="IPR019346">
    <property type="entry name" value="Ribosomal_mL42"/>
</dbReference>
<evidence type="ECO:0000256" key="2">
    <source>
        <dbReference type="ARBA" id="ARBA00005556"/>
    </source>
</evidence>
<dbReference type="Pfam" id="PF10210">
    <property type="entry name" value="MRP-S32"/>
    <property type="match status" value="1"/>
</dbReference>
<keyword evidence="6" id="KW-0687">Ribonucleoprotein</keyword>
<dbReference type="AlphaFoldDB" id="A0A8C4V1S6"/>
<reference evidence="9" key="1">
    <citation type="submission" date="2025-08" db="UniProtKB">
        <authorList>
            <consortium name="Ensembl"/>
        </authorList>
    </citation>
    <scope>IDENTIFICATION</scope>
</reference>
<evidence type="ECO:0000256" key="3">
    <source>
        <dbReference type="ARBA" id="ARBA00022946"/>
    </source>
</evidence>
<keyword evidence="10" id="KW-1185">Reference proteome</keyword>
<evidence type="ECO:0000256" key="1">
    <source>
        <dbReference type="ARBA" id="ARBA00004173"/>
    </source>
</evidence>
<feature type="compositionally biased region" description="Low complexity" evidence="8">
    <location>
        <begin position="17"/>
        <end position="26"/>
    </location>
</feature>
<feature type="compositionally biased region" description="Basic and acidic residues" evidence="8">
    <location>
        <begin position="70"/>
        <end position="82"/>
    </location>
</feature>
<protein>
    <recommendedName>
        <fullName evidence="7">Large ribosomal subunit protein mL42</fullName>
    </recommendedName>
</protein>
<accession>A0A8C4V1S6</accession>
<evidence type="ECO:0000256" key="7">
    <source>
        <dbReference type="ARBA" id="ARBA00035189"/>
    </source>
</evidence>
<dbReference type="PANTHER" id="PTHR13450:SF4">
    <property type="entry name" value="LARGE RIBOSOMAL SUBUNIT PROTEIN ML42"/>
    <property type="match status" value="1"/>
</dbReference>